<dbReference type="EMBL" id="UZAF01016320">
    <property type="protein sequence ID" value="VDO25616.1"/>
    <property type="molecule type" value="Genomic_DNA"/>
</dbReference>
<name>A0A3P7TUW0_HAEPC</name>
<reference evidence="1 2" key="1">
    <citation type="submission" date="2018-11" db="EMBL/GenBank/DDBJ databases">
        <authorList>
            <consortium name="Pathogen Informatics"/>
        </authorList>
    </citation>
    <scope>NUCLEOTIDE SEQUENCE [LARGE SCALE GENOMIC DNA]</scope>
    <source>
        <strain evidence="1 2">MHpl1</strain>
    </source>
</reference>
<dbReference type="Proteomes" id="UP000268014">
    <property type="component" value="Unassembled WGS sequence"/>
</dbReference>
<dbReference type="AlphaFoldDB" id="A0A3P7TUW0"/>
<keyword evidence="2" id="KW-1185">Reference proteome</keyword>
<sequence>MYLFIRGLNNSLYRRECGRKVSSPQFSIAPNALNAIISEIRDTVQHQQYQSDDFLDMPILPNFGSGYLIPV</sequence>
<evidence type="ECO:0000313" key="2">
    <source>
        <dbReference type="Proteomes" id="UP000268014"/>
    </source>
</evidence>
<accession>A0A3P7TUW0</accession>
<organism evidence="1 2">
    <name type="scientific">Haemonchus placei</name>
    <name type="common">Barber's pole worm</name>
    <dbReference type="NCBI Taxonomy" id="6290"/>
    <lineage>
        <taxon>Eukaryota</taxon>
        <taxon>Metazoa</taxon>
        <taxon>Ecdysozoa</taxon>
        <taxon>Nematoda</taxon>
        <taxon>Chromadorea</taxon>
        <taxon>Rhabditida</taxon>
        <taxon>Rhabditina</taxon>
        <taxon>Rhabditomorpha</taxon>
        <taxon>Strongyloidea</taxon>
        <taxon>Trichostrongylidae</taxon>
        <taxon>Haemonchus</taxon>
    </lineage>
</organism>
<evidence type="ECO:0000313" key="1">
    <source>
        <dbReference type="EMBL" id="VDO25616.1"/>
    </source>
</evidence>
<proteinExistence type="predicted"/>
<gene>
    <name evidence="1" type="ORF">HPLM_LOCUS5324</name>
</gene>
<protein>
    <submittedName>
        <fullName evidence="1">Uncharacterized protein</fullName>
    </submittedName>
</protein>